<keyword evidence="1" id="KW-0812">Transmembrane</keyword>
<feature type="transmembrane region" description="Helical" evidence="1">
    <location>
        <begin position="222"/>
        <end position="239"/>
    </location>
</feature>
<comment type="caution">
    <text evidence="2">The sequence shown here is derived from an EMBL/GenBank/DDBJ whole genome shotgun (WGS) entry which is preliminary data.</text>
</comment>
<protein>
    <submittedName>
        <fullName evidence="2">Fimbrial assembly protein fimC</fullName>
    </submittedName>
</protein>
<feature type="transmembrane region" description="Helical" evidence="1">
    <location>
        <begin position="95"/>
        <end position="118"/>
    </location>
</feature>
<feature type="transmembrane region" description="Helical" evidence="1">
    <location>
        <begin position="130"/>
        <end position="159"/>
    </location>
</feature>
<gene>
    <name evidence="2" type="ORF">COEU31_17340</name>
</gene>
<reference evidence="2" key="1">
    <citation type="submission" date="2020-06" db="EMBL/GenBank/DDBJ databases">
        <title>Characterization of fructooligosaccharide metabolism and fructooligosaccharide-degrading enzymes in human commensal butyrate producers.</title>
        <authorList>
            <person name="Tanno H."/>
            <person name="Fujii T."/>
            <person name="Hirano K."/>
            <person name="Maeno S."/>
            <person name="Tonozuka T."/>
            <person name="Sakamoto M."/>
            <person name="Ohkuma M."/>
            <person name="Tochio T."/>
            <person name="Endo A."/>
        </authorList>
    </citation>
    <scope>NUCLEOTIDE SEQUENCE</scope>
    <source>
        <strain evidence="2">JCM 31265</strain>
    </source>
</reference>
<dbReference type="RefSeq" id="WP_022217479.1">
    <property type="nucleotide sequence ID" value="NZ_BLYL01000009.1"/>
</dbReference>
<feature type="transmembrane region" description="Helical" evidence="1">
    <location>
        <begin position="43"/>
        <end position="60"/>
    </location>
</feature>
<evidence type="ECO:0000256" key="1">
    <source>
        <dbReference type="SAM" id="Phobius"/>
    </source>
</evidence>
<evidence type="ECO:0000313" key="2">
    <source>
        <dbReference type="EMBL" id="GFO94688.1"/>
    </source>
</evidence>
<sequence length="242" mass="27674">MEYNEETEERGLRRLSSNALKLTACVCMAVDHIGIVFMDNNYIMRAVGRLAFPVFAFLLVQGLLRTSDVRRYLLRLGIFAVVSEIPFDLAMHDTIWYPGAQNIFFTLTAGLFAIYAMDSRGPIGRWKVEIALAAALLAEFLRFDYGMAGVGIIVMFYLIEKERSGADAYTLAYFNKKQNIEIVVLSSLVYILCLGMNQLYALLAMIPVNMYSGERGRMKLKYFFYLFYPLHLLLIWEIVKGM</sequence>
<dbReference type="AlphaFoldDB" id="A0AAI9K3B8"/>
<proteinExistence type="predicted"/>
<keyword evidence="1" id="KW-1133">Transmembrane helix</keyword>
<dbReference type="Proteomes" id="UP000660047">
    <property type="component" value="Unassembled WGS sequence"/>
</dbReference>
<dbReference type="InterPro" id="IPR008875">
    <property type="entry name" value="TraX"/>
</dbReference>
<dbReference type="EMBL" id="BLYL01000009">
    <property type="protein sequence ID" value="GFO94688.1"/>
    <property type="molecule type" value="Genomic_DNA"/>
</dbReference>
<name>A0AAI9K3B8_9FIRM</name>
<organism evidence="2 3">
    <name type="scientific">Coprococcus eutactus</name>
    <dbReference type="NCBI Taxonomy" id="33043"/>
    <lineage>
        <taxon>Bacteria</taxon>
        <taxon>Bacillati</taxon>
        <taxon>Bacillota</taxon>
        <taxon>Clostridia</taxon>
        <taxon>Lachnospirales</taxon>
        <taxon>Lachnospiraceae</taxon>
        <taxon>Coprococcus</taxon>
    </lineage>
</organism>
<dbReference type="Pfam" id="PF05857">
    <property type="entry name" value="TraX"/>
    <property type="match status" value="1"/>
</dbReference>
<feature type="transmembrane region" description="Helical" evidence="1">
    <location>
        <begin position="179"/>
        <end position="202"/>
    </location>
</feature>
<accession>A0AAI9K3B8</accession>
<keyword evidence="1" id="KW-0472">Membrane</keyword>
<evidence type="ECO:0000313" key="3">
    <source>
        <dbReference type="Proteomes" id="UP000660047"/>
    </source>
</evidence>